<feature type="domain" description="Xylulose 5-phosphate/Fructose 6-phosphate phosphoketolase N-terminal" evidence="6">
    <location>
        <begin position="32"/>
        <end position="393"/>
    </location>
</feature>
<dbReference type="Pfam" id="PF09363">
    <property type="entry name" value="XFP_C"/>
    <property type="match status" value="1"/>
</dbReference>
<dbReference type="InterPro" id="IPR023962">
    <property type="entry name" value="Phosphoketolase"/>
</dbReference>
<dbReference type="PANTHER" id="PTHR31273">
    <property type="entry name" value="PHOSPHOKETOLASE-RELATED"/>
    <property type="match status" value="1"/>
</dbReference>
<sequence length="819" mass="92585">MAPSIEKTGEDLEVMSISPFGTARATVNETILTDDEVRKMNDYFHATLYLCLGMIYLKENPLLREPLSKGHIKNRLLGHWGSDAGQSFTYIHMNRLIKKYDIDALFISGPGHGAPAVLANSYLEGVYSEVYPSKSEDSLGMRRFFKQFSFPGGIGSHATPETPGSLHEGGELGYSISHAFGTVFDNPDLISVTMVGDGESETGPLATSWHSTKFLNPITDGAVLPVLHLNGYKINNPTILARISHKELEQLFLGYGWTPYFVEGSDLPTMHQAMASTMEECVTKIRGYQKQARESSKAFRPLWPMIILRTPKGWTGPRKVGDHFLEGFWRSHQVPIPDVLKSDEKLKVLEDWMRSYQPEKLFDESGHLIQELKDLAPTGIRRMSANPIANGGILRRKLHVPDFRDYATDVKQGGTQMFGSMERFAEFLRDVIKQNPHHFRVFGPDETESNKLGAIYQAGKKVWMGSNFEEDADGGNLAFEGRVMEMLSEHTVEGWLEGYILSGRHGLLNSYEPFIHIIDSMVNQHCKWIEKCLEVEWRVKVASLNILLTATVWRQDHNGFTHQDPGFLDVVANKSPEVVRIYLPPDANCLLSTMNHCLKSSNYVNVIVADKQEHLQYCTMDEAIAHCTKGLGIWDWASNDQGCEPDLVMASCGDTLTHEALAATSLLRRYLPELKIRFVNVVDLFKLIPQHEHPHGLSDNEYRAIFTEDKPCIFNFHSYPWLIHRLTYKRKGQHNLHVRGYKEKGNIDTPLELAIRNQTDRFSLAIDAIDRIPGLGNKGASAREKLLDEQISAKNYAFHEGMDPEGLTNWRWDLGGEQK</sequence>
<dbReference type="Proteomes" id="UP000799428">
    <property type="component" value="Unassembled WGS sequence"/>
</dbReference>
<dbReference type="PIRSF" id="PIRSF017245">
    <property type="entry name" value="Phosphoketolase"/>
    <property type="match status" value="1"/>
</dbReference>
<feature type="domain" description="Xylulose 5-phosphate/Fructose 6-phosphate phosphoketolase C-terminal" evidence="5">
    <location>
        <begin position="611"/>
        <end position="812"/>
    </location>
</feature>
<dbReference type="HAMAP" id="MF_01403">
    <property type="entry name" value="Phosphoketolase"/>
    <property type="match status" value="1"/>
</dbReference>
<evidence type="ECO:0000256" key="2">
    <source>
        <dbReference type="ARBA" id="ARBA00005623"/>
    </source>
</evidence>
<comment type="cofactor">
    <cofactor evidence="1">
        <name>thiamine diphosphate</name>
        <dbReference type="ChEBI" id="CHEBI:58937"/>
    </cofactor>
</comment>
<name>A0A6G1KFX8_9PLEO</name>
<dbReference type="InterPro" id="IPR009014">
    <property type="entry name" value="Transketo_C/PFOR_II"/>
</dbReference>
<dbReference type="PANTHER" id="PTHR31273:SF0">
    <property type="entry name" value="PHOSPHOKETOLASE-RELATED"/>
    <property type="match status" value="1"/>
</dbReference>
<dbReference type="OrthoDB" id="2532903at2759"/>
<proteinExistence type="inferred from homology"/>
<evidence type="ECO:0000259" key="5">
    <source>
        <dbReference type="Pfam" id="PF09363"/>
    </source>
</evidence>
<dbReference type="CDD" id="cd02011">
    <property type="entry name" value="TPP_PK"/>
    <property type="match status" value="1"/>
</dbReference>
<dbReference type="NCBIfam" id="NF003619">
    <property type="entry name" value="PRK05261.1-4"/>
    <property type="match status" value="1"/>
</dbReference>
<dbReference type="InterPro" id="IPR029061">
    <property type="entry name" value="THDP-binding"/>
</dbReference>
<comment type="similarity">
    <text evidence="2">Belongs to the XFP family.</text>
</comment>
<keyword evidence="4" id="KW-0456">Lyase</keyword>
<keyword evidence="3" id="KW-0786">Thiamine pyrophosphate</keyword>
<dbReference type="InterPro" id="IPR005593">
    <property type="entry name" value="Xul5P/Fru6P_PKetolase"/>
</dbReference>
<dbReference type="AlphaFoldDB" id="A0A6G1KFX8"/>
<evidence type="ECO:0000259" key="6">
    <source>
        <dbReference type="Pfam" id="PF09364"/>
    </source>
</evidence>
<evidence type="ECO:0000256" key="4">
    <source>
        <dbReference type="ARBA" id="ARBA00023239"/>
    </source>
</evidence>
<dbReference type="GO" id="GO:0005975">
    <property type="term" value="P:carbohydrate metabolic process"/>
    <property type="evidence" value="ECO:0007669"/>
    <property type="project" value="InterPro"/>
</dbReference>
<dbReference type="GO" id="GO:0016832">
    <property type="term" value="F:aldehyde-lyase activity"/>
    <property type="evidence" value="ECO:0007669"/>
    <property type="project" value="InterPro"/>
</dbReference>
<evidence type="ECO:0000313" key="7">
    <source>
        <dbReference type="EMBL" id="KAF2711759.1"/>
    </source>
</evidence>
<dbReference type="Gene3D" id="3.40.50.970">
    <property type="match status" value="2"/>
</dbReference>
<accession>A0A6G1KFX8</accession>
<dbReference type="InterPro" id="IPR018970">
    <property type="entry name" value="Xul5P/Fru6P_PKetolase_N"/>
</dbReference>
<organism evidence="7 8">
    <name type="scientific">Pleomassaria siparia CBS 279.74</name>
    <dbReference type="NCBI Taxonomy" id="1314801"/>
    <lineage>
        <taxon>Eukaryota</taxon>
        <taxon>Fungi</taxon>
        <taxon>Dikarya</taxon>
        <taxon>Ascomycota</taxon>
        <taxon>Pezizomycotina</taxon>
        <taxon>Dothideomycetes</taxon>
        <taxon>Pleosporomycetidae</taxon>
        <taxon>Pleosporales</taxon>
        <taxon>Pleomassariaceae</taxon>
        <taxon>Pleomassaria</taxon>
    </lineage>
</organism>
<dbReference type="PROSITE" id="PS60003">
    <property type="entry name" value="PHOSPHOKETOLASE_2"/>
    <property type="match status" value="1"/>
</dbReference>
<dbReference type="InterPro" id="IPR018969">
    <property type="entry name" value="Xul5P/Fru6P_PKetolase_C"/>
</dbReference>
<dbReference type="SUPFAM" id="SSF52518">
    <property type="entry name" value="Thiamin diphosphate-binding fold (THDP-binding)"/>
    <property type="match status" value="2"/>
</dbReference>
<dbReference type="Gene3D" id="3.40.50.920">
    <property type="match status" value="1"/>
</dbReference>
<dbReference type="Pfam" id="PF09364">
    <property type="entry name" value="XFP_N"/>
    <property type="match status" value="1"/>
</dbReference>
<dbReference type="Pfam" id="PF03894">
    <property type="entry name" value="XFP"/>
    <property type="match status" value="1"/>
</dbReference>
<dbReference type="InterPro" id="IPR019790">
    <property type="entry name" value="Xul5P/Fru6P_PKetolase_CS"/>
</dbReference>
<evidence type="ECO:0000256" key="3">
    <source>
        <dbReference type="ARBA" id="ARBA00023052"/>
    </source>
</evidence>
<reference evidence="7" key="1">
    <citation type="journal article" date="2020" name="Stud. Mycol.">
        <title>101 Dothideomycetes genomes: a test case for predicting lifestyles and emergence of pathogens.</title>
        <authorList>
            <person name="Haridas S."/>
            <person name="Albert R."/>
            <person name="Binder M."/>
            <person name="Bloem J."/>
            <person name="Labutti K."/>
            <person name="Salamov A."/>
            <person name="Andreopoulos B."/>
            <person name="Baker S."/>
            <person name="Barry K."/>
            <person name="Bills G."/>
            <person name="Bluhm B."/>
            <person name="Cannon C."/>
            <person name="Castanera R."/>
            <person name="Culley D."/>
            <person name="Daum C."/>
            <person name="Ezra D."/>
            <person name="Gonzalez J."/>
            <person name="Henrissat B."/>
            <person name="Kuo A."/>
            <person name="Liang C."/>
            <person name="Lipzen A."/>
            <person name="Lutzoni F."/>
            <person name="Magnuson J."/>
            <person name="Mondo S."/>
            <person name="Nolan M."/>
            <person name="Ohm R."/>
            <person name="Pangilinan J."/>
            <person name="Park H.-J."/>
            <person name="Ramirez L."/>
            <person name="Alfaro M."/>
            <person name="Sun H."/>
            <person name="Tritt A."/>
            <person name="Yoshinaga Y."/>
            <person name="Zwiers L.-H."/>
            <person name="Turgeon B."/>
            <person name="Goodwin S."/>
            <person name="Spatafora J."/>
            <person name="Crous P."/>
            <person name="Grigoriev I."/>
        </authorList>
    </citation>
    <scope>NUCLEOTIDE SEQUENCE</scope>
    <source>
        <strain evidence="7">CBS 279.74</strain>
    </source>
</reference>
<dbReference type="NCBIfam" id="NF003617">
    <property type="entry name" value="PRK05261.1-2"/>
    <property type="match status" value="1"/>
</dbReference>
<dbReference type="EMBL" id="MU005767">
    <property type="protein sequence ID" value="KAF2711759.1"/>
    <property type="molecule type" value="Genomic_DNA"/>
</dbReference>
<keyword evidence="8" id="KW-1185">Reference proteome</keyword>
<dbReference type="PROSITE" id="PS60002">
    <property type="entry name" value="PHOSPHOKETOLASE_1"/>
    <property type="match status" value="1"/>
</dbReference>
<dbReference type="InterPro" id="IPR019789">
    <property type="entry name" value="Xul5P/Fru6P_PKetolase_ThDP_BS"/>
</dbReference>
<evidence type="ECO:0000256" key="1">
    <source>
        <dbReference type="ARBA" id="ARBA00001964"/>
    </source>
</evidence>
<gene>
    <name evidence="7" type="ORF">K504DRAFT_489572</name>
</gene>
<evidence type="ECO:0000313" key="8">
    <source>
        <dbReference type="Proteomes" id="UP000799428"/>
    </source>
</evidence>
<protein>
    <submittedName>
        <fullName evidence="7">D-xylulose 5-phosphate/D-fructose 6-phosphate phosphoketolase</fullName>
    </submittedName>
</protein>